<reference evidence="1" key="2">
    <citation type="journal article" date="2023" name="Syst. Appl. Microbiol.">
        <title>Govania unica gen. nov., sp. nov., a rare biosphere bacterium that represents a novel family in the class Alphaproteobacteria.</title>
        <authorList>
            <person name="Vandamme P."/>
            <person name="Peeters C."/>
            <person name="Hettiarachchi A."/>
            <person name="Cnockaert M."/>
            <person name="Carlier A."/>
        </authorList>
    </citation>
    <scope>NUCLEOTIDE SEQUENCE</scope>
    <source>
        <strain evidence="1">LMG 31809</strain>
    </source>
</reference>
<dbReference type="Proteomes" id="UP001141619">
    <property type="component" value="Unassembled WGS sequence"/>
</dbReference>
<name>A0A9X3Z6L8_9PROT</name>
<keyword evidence="2" id="KW-1185">Reference proteome</keyword>
<reference evidence="1" key="1">
    <citation type="submission" date="2022-08" db="EMBL/GenBank/DDBJ databases">
        <authorList>
            <person name="Vandamme P."/>
            <person name="Hettiarachchi A."/>
            <person name="Peeters C."/>
            <person name="Cnockaert M."/>
            <person name="Carlier A."/>
        </authorList>
    </citation>
    <scope>NUCLEOTIDE SEQUENCE</scope>
    <source>
        <strain evidence="1">LMG 31809</strain>
    </source>
</reference>
<accession>A0A9X3Z6L8</accession>
<protein>
    <submittedName>
        <fullName evidence="1">Uncharacterized protein</fullName>
    </submittedName>
</protein>
<proteinExistence type="predicted"/>
<organism evidence="1 2">
    <name type="scientific">Govanella unica</name>
    <dbReference type="NCBI Taxonomy" id="2975056"/>
    <lineage>
        <taxon>Bacteria</taxon>
        <taxon>Pseudomonadati</taxon>
        <taxon>Pseudomonadota</taxon>
        <taxon>Alphaproteobacteria</taxon>
        <taxon>Emcibacterales</taxon>
        <taxon>Govanellaceae</taxon>
        <taxon>Govanella</taxon>
    </lineage>
</organism>
<dbReference type="EMBL" id="JANWOI010000001">
    <property type="protein sequence ID" value="MDA5193261.1"/>
    <property type="molecule type" value="Genomic_DNA"/>
</dbReference>
<evidence type="ECO:0000313" key="2">
    <source>
        <dbReference type="Proteomes" id="UP001141619"/>
    </source>
</evidence>
<dbReference type="RefSeq" id="WP_274942955.1">
    <property type="nucleotide sequence ID" value="NZ_JANWOI010000001.1"/>
</dbReference>
<dbReference type="AlphaFoldDB" id="A0A9X3Z6L8"/>
<comment type="caution">
    <text evidence="1">The sequence shown here is derived from an EMBL/GenBank/DDBJ whole genome shotgun (WGS) entry which is preliminary data.</text>
</comment>
<evidence type="ECO:0000313" key="1">
    <source>
        <dbReference type="EMBL" id="MDA5193261.1"/>
    </source>
</evidence>
<gene>
    <name evidence="1" type="ORF">NYP16_04725</name>
</gene>
<sequence>MFIPEVASETILDLRSADGDSGIEQILTKLQRGPDCPTLSHELTLPAHFSFNWAGLAFKGIIDHGTGADEHLLDLTATLGRLPYSAEDPEARATILAELSATYKLKDGVYELTRDGRARFHAVTGFKGPLTPEALLHTIAISLLQLKPLLKAYDGLLLPDTP</sequence>